<dbReference type="InterPro" id="IPR016565">
    <property type="entry name" value="Proteasome_assmbl_chp_1"/>
</dbReference>
<organism evidence="5 6">
    <name type="scientific">Megalops atlanticus</name>
    <name type="common">Tarpon</name>
    <name type="synonym">Clupea gigantea</name>
    <dbReference type="NCBI Taxonomy" id="7932"/>
    <lineage>
        <taxon>Eukaryota</taxon>
        <taxon>Metazoa</taxon>
        <taxon>Chordata</taxon>
        <taxon>Craniata</taxon>
        <taxon>Vertebrata</taxon>
        <taxon>Euteleostomi</taxon>
        <taxon>Actinopterygii</taxon>
        <taxon>Neopterygii</taxon>
        <taxon>Teleostei</taxon>
        <taxon>Elopiformes</taxon>
        <taxon>Megalopidae</taxon>
        <taxon>Megalops</taxon>
    </lineage>
</organism>
<dbReference type="PANTHER" id="PTHR15069">
    <property type="entry name" value="PROTEASOME ASSEMBLY CHAPERONE 1"/>
    <property type="match status" value="1"/>
</dbReference>
<name>A0A9D3TA23_MEGAT</name>
<evidence type="ECO:0000256" key="2">
    <source>
        <dbReference type="ARBA" id="ARBA00019180"/>
    </source>
</evidence>
<dbReference type="GO" id="GO:0070628">
    <property type="term" value="F:proteasome binding"/>
    <property type="evidence" value="ECO:0007669"/>
    <property type="project" value="TreeGrafter"/>
</dbReference>
<dbReference type="OrthoDB" id="17536at2759"/>
<dbReference type="GO" id="GO:0080129">
    <property type="term" value="P:proteasome core complex assembly"/>
    <property type="evidence" value="ECO:0007669"/>
    <property type="project" value="TreeGrafter"/>
</dbReference>
<dbReference type="GO" id="GO:0005783">
    <property type="term" value="C:endoplasmic reticulum"/>
    <property type="evidence" value="ECO:0007669"/>
    <property type="project" value="InterPro"/>
</dbReference>
<dbReference type="Pfam" id="PF16094">
    <property type="entry name" value="PAC1"/>
    <property type="match status" value="1"/>
</dbReference>
<protein>
    <recommendedName>
        <fullName evidence="2">Proteasome assembly chaperone 1</fullName>
    </recommendedName>
</protein>
<evidence type="ECO:0000256" key="3">
    <source>
        <dbReference type="ARBA" id="ARBA00023186"/>
    </source>
</evidence>
<keyword evidence="3" id="KW-0143">Chaperone</keyword>
<evidence type="ECO:0000256" key="4">
    <source>
        <dbReference type="SAM" id="Coils"/>
    </source>
</evidence>
<proteinExistence type="inferred from homology"/>
<dbReference type="Proteomes" id="UP001046870">
    <property type="component" value="Chromosome 3"/>
</dbReference>
<comment type="caution">
    <text evidence="5">The sequence shown here is derived from an EMBL/GenBank/DDBJ whole genome shotgun (WGS) entry which is preliminary data.</text>
</comment>
<dbReference type="EMBL" id="JAFDVH010000003">
    <property type="protein sequence ID" value="KAG7483624.1"/>
    <property type="molecule type" value="Genomic_DNA"/>
</dbReference>
<keyword evidence="4" id="KW-0175">Coiled coil</keyword>
<evidence type="ECO:0000313" key="5">
    <source>
        <dbReference type="EMBL" id="KAG7483624.1"/>
    </source>
</evidence>
<dbReference type="AlphaFoldDB" id="A0A9D3TA23"/>
<evidence type="ECO:0000256" key="1">
    <source>
        <dbReference type="ARBA" id="ARBA00005261"/>
    </source>
</evidence>
<accession>A0A9D3TA23</accession>
<comment type="similarity">
    <text evidence="1">Belongs to the PSMG1 family.</text>
</comment>
<reference evidence="5" key="1">
    <citation type="submission" date="2021-01" db="EMBL/GenBank/DDBJ databases">
        <authorList>
            <person name="Zahm M."/>
            <person name="Roques C."/>
            <person name="Cabau C."/>
            <person name="Klopp C."/>
            <person name="Donnadieu C."/>
            <person name="Jouanno E."/>
            <person name="Lampietro C."/>
            <person name="Louis A."/>
            <person name="Herpin A."/>
            <person name="Echchiki A."/>
            <person name="Berthelot C."/>
            <person name="Parey E."/>
            <person name="Roest-Crollius H."/>
            <person name="Braasch I."/>
            <person name="Postlethwait J."/>
            <person name="Bobe J."/>
            <person name="Montfort J."/>
            <person name="Bouchez O."/>
            <person name="Begum T."/>
            <person name="Mejri S."/>
            <person name="Adams A."/>
            <person name="Chen W.-J."/>
            <person name="Guiguen Y."/>
        </authorList>
    </citation>
    <scope>NUCLEOTIDE SEQUENCE</scope>
    <source>
        <strain evidence="5">YG-15Mar2019-1</strain>
        <tissue evidence="5">Brain</tissue>
    </source>
</reference>
<sequence>MATFFGEVLSVYSRAVEEDEDDVEDENEEDQQIRREMELKREVHVEWCSEITQSVMNSSEKTLQCSDFVIAVGCNAAGFLSAYVLNSGDWTAVGSVSLWNERSSGSSRQSGVPSQGEPSCVFYRQRDCPSVLICLCTCYVAEDQLFQWTEKVFGYIQRRGLSVMVLSDRSMAEYKTPDSLFSSGVPFLRALKSSLYGSQILCPLLEQPNIVTGLQAAVLSHCQVHRIPAVLYQCYSDVISADSVTMETYKPALTCLRKLVKLKTCPSTEILKKLVRVNEVQSNLYT</sequence>
<dbReference type="PANTHER" id="PTHR15069:SF1">
    <property type="entry name" value="PROTEASOME ASSEMBLY CHAPERONE 1"/>
    <property type="match status" value="1"/>
</dbReference>
<gene>
    <name evidence="5" type="ORF">MATL_G00040290</name>
</gene>
<feature type="coiled-coil region" evidence="4">
    <location>
        <begin position="9"/>
        <end position="40"/>
    </location>
</feature>
<evidence type="ECO:0000313" key="6">
    <source>
        <dbReference type="Proteomes" id="UP001046870"/>
    </source>
</evidence>
<keyword evidence="6" id="KW-1185">Reference proteome</keyword>